<protein>
    <submittedName>
        <fullName evidence="1">Uncharacterized protein</fullName>
    </submittedName>
</protein>
<evidence type="ECO:0000313" key="1">
    <source>
        <dbReference type="EMBL" id="GAA5176455.1"/>
    </source>
</evidence>
<reference evidence="2" key="1">
    <citation type="journal article" date="2019" name="Int. J. Syst. Evol. Microbiol.">
        <title>The Global Catalogue of Microorganisms (GCM) 10K type strain sequencing project: providing services to taxonomists for standard genome sequencing and annotation.</title>
        <authorList>
            <consortium name="The Broad Institute Genomics Platform"/>
            <consortium name="The Broad Institute Genome Sequencing Center for Infectious Disease"/>
            <person name="Wu L."/>
            <person name="Ma J."/>
        </authorList>
    </citation>
    <scope>NUCLEOTIDE SEQUENCE [LARGE SCALE GENOMIC DNA]</scope>
    <source>
        <strain evidence="2">JCM 18303</strain>
    </source>
</reference>
<comment type="caution">
    <text evidence="1">The sequence shown here is derived from an EMBL/GenBank/DDBJ whole genome shotgun (WGS) entry which is preliminary data.</text>
</comment>
<dbReference type="Proteomes" id="UP001428817">
    <property type="component" value="Unassembled WGS sequence"/>
</dbReference>
<accession>A0ABP9RF06</accession>
<organism evidence="1 2">
    <name type="scientific">Pseudonocardia eucalypti</name>
    <dbReference type="NCBI Taxonomy" id="648755"/>
    <lineage>
        <taxon>Bacteria</taxon>
        <taxon>Bacillati</taxon>
        <taxon>Actinomycetota</taxon>
        <taxon>Actinomycetes</taxon>
        <taxon>Pseudonocardiales</taxon>
        <taxon>Pseudonocardiaceae</taxon>
        <taxon>Pseudonocardia</taxon>
    </lineage>
</organism>
<dbReference type="EMBL" id="BAABJP010000068">
    <property type="protein sequence ID" value="GAA5176455.1"/>
    <property type="molecule type" value="Genomic_DNA"/>
</dbReference>
<evidence type="ECO:0000313" key="2">
    <source>
        <dbReference type="Proteomes" id="UP001428817"/>
    </source>
</evidence>
<sequence length="254" mass="26933">MSLTAERIATADQVVLSTFEQTSVAWQSIPHWDTGDRGQSYVPPDLLRPGGAEDPIELKPHYQSFTIAHAQANADTPDALLALVIDRTVELAGDFDEEVLGELTARATAGGDLSGLAGSELLPPLIDARCAVEDNGYRAPSSLIANTAYYKAVHGFEQGVFVGEGVLRAAGIGTLRRSSRLGPAADKLGALLLGRRQGAADPSPGEEPVDLAVSVQPSLEVVGVNRQGELELGVRIRYATRVKDTRGILLLQES</sequence>
<name>A0ABP9RF06_9PSEU</name>
<gene>
    <name evidence="1" type="ORF">GCM10023321_84880</name>
</gene>
<proteinExistence type="predicted"/>
<keyword evidence="2" id="KW-1185">Reference proteome</keyword>